<evidence type="ECO:0000256" key="8">
    <source>
        <dbReference type="ARBA" id="ARBA00023295"/>
    </source>
</evidence>
<comment type="caution">
    <text evidence="10">The sequence shown here is derived from an EMBL/GenBank/DDBJ whole genome shotgun (WGS) entry which is preliminary data.</text>
</comment>
<gene>
    <name evidence="10" type="ORF">EBB54_01590</name>
</gene>
<feature type="domain" description="Alpha-L-arabinofuranosidase C-terminal" evidence="9">
    <location>
        <begin position="289"/>
        <end position="500"/>
    </location>
</feature>
<accession>A0A426DBS1</accession>
<evidence type="ECO:0000256" key="6">
    <source>
        <dbReference type="ARBA" id="ARBA00022801"/>
    </source>
</evidence>
<reference evidence="10" key="1">
    <citation type="submission" date="2018-10" db="EMBL/GenBank/DDBJ databases">
        <title>Schaedlerella arabinophila gen. nov. sp. nov., isolated from the mouse intestinal tract and comparative analysis with the genome of the closely related altered Schaedler flora strain ASF502.</title>
        <authorList>
            <person name="Miyake S."/>
            <person name="Soh M."/>
            <person name="Seedorf H."/>
        </authorList>
    </citation>
    <scope>NUCLEOTIDE SEQUENCE [LARGE SCALE GENOMIC DNA]</scope>
    <source>
        <strain evidence="10">DSM 106076</strain>
    </source>
</reference>
<evidence type="ECO:0000256" key="7">
    <source>
        <dbReference type="ARBA" id="ARBA00023277"/>
    </source>
</evidence>
<dbReference type="EMBL" id="RHJS01000002">
    <property type="protein sequence ID" value="RRK30212.1"/>
    <property type="molecule type" value="Genomic_DNA"/>
</dbReference>
<evidence type="ECO:0000256" key="1">
    <source>
        <dbReference type="ARBA" id="ARBA00001462"/>
    </source>
</evidence>
<comment type="pathway">
    <text evidence="2">Glycan metabolism.</text>
</comment>
<dbReference type="InterPro" id="IPR055235">
    <property type="entry name" value="ASD1_cat"/>
</dbReference>
<dbReference type="PANTHER" id="PTHR43576">
    <property type="entry name" value="ALPHA-L-ARABINOFURANOSIDASE C-RELATED"/>
    <property type="match status" value="1"/>
</dbReference>
<dbReference type="PANTHER" id="PTHR43576:SF3">
    <property type="entry name" value="ALPHA-L-ARABINOFURANOSIDASE C"/>
    <property type="match status" value="1"/>
</dbReference>
<comment type="catalytic activity">
    <reaction evidence="1">
        <text>Hydrolysis of terminal non-reducing alpha-L-arabinofuranoside residues in alpha-L-arabinosides.</text>
        <dbReference type="EC" id="3.2.1.55"/>
    </reaction>
</comment>
<dbReference type="GO" id="GO:0000272">
    <property type="term" value="P:polysaccharide catabolic process"/>
    <property type="evidence" value="ECO:0007669"/>
    <property type="project" value="TreeGrafter"/>
</dbReference>
<dbReference type="InterPro" id="IPR017853">
    <property type="entry name" value="GH"/>
</dbReference>
<dbReference type="Proteomes" id="UP000274920">
    <property type="component" value="Unassembled WGS sequence"/>
</dbReference>
<dbReference type="Pfam" id="PF22848">
    <property type="entry name" value="ASD1_dom"/>
    <property type="match status" value="1"/>
</dbReference>
<evidence type="ECO:0000256" key="3">
    <source>
        <dbReference type="ARBA" id="ARBA00007186"/>
    </source>
</evidence>
<dbReference type="SUPFAM" id="SSF51011">
    <property type="entry name" value="Glycosyl hydrolase domain"/>
    <property type="match status" value="1"/>
</dbReference>
<keyword evidence="11" id="KW-1185">Reference proteome</keyword>
<dbReference type="GO" id="GO:0046373">
    <property type="term" value="P:L-arabinose metabolic process"/>
    <property type="evidence" value="ECO:0007669"/>
    <property type="project" value="InterPro"/>
</dbReference>
<comment type="subunit">
    <text evidence="4">Homohexamer; trimer of dimers.</text>
</comment>
<evidence type="ECO:0000256" key="5">
    <source>
        <dbReference type="ARBA" id="ARBA00012670"/>
    </source>
</evidence>
<organism evidence="10 11">
    <name type="scientific">Schaedlerella arabinosiphila</name>
    <dbReference type="NCBI Taxonomy" id="2044587"/>
    <lineage>
        <taxon>Bacteria</taxon>
        <taxon>Bacillati</taxon>
        <taxon>Bacillota</taxon>
        <taxon>Clostridia</taxon>
        <taxon>Lachnospirales</taxon>
        <taxon>Lachnospiraceae</taxon>
        <taxon>Schaedlerella</taxon>
    </lineage>
</organism>
<dbReference type="RefSeq" id="WP_125126062.1">
    <property type="nucleotide sequence ID" value="NZ_RHJS01000002.1"/>
</dbReference>
<evidence type="ECO:0000313" key="11">
    <source>
        <dbReference type="Proteomes" id="UP000274920"/>
    </source>
</evidence>
<proteinExistence type="inferred from homology"/>
<dbReference type="AlphaFoldDB" id="A0A426DBS1"/>
<evidence type="ECO:0000259" key="9">
    <source>
        <dbReference type="SMART" id="SM00813"/>
    </source>
</evidence>
<keyword evidence="6" id="KW-0378">Hydrolase</keyword>
<protein>
    <recommendedName>
        <fullName evidence="5">non-reducing end alpha-L-arabinofuranosidase</fullName>
        <ecNumber evidence="5">3.2.1.55</ecNumber>
    </recommendedName>
</protein>
<sequence>MGKSAKLAVYADHTRNTISKNIFGHFMEHSVDVIYGSVFDPESPLADEDGFRRDVLEALRDAKVPMLRYPGGNFVSNYHWEDGIGPREKRPKCFDYAWLAEDDNRMGTVEFIKLCRKTGAEPYLCVNMGSGTAEEAMHWVEFCNGTGDTRYAALRKSLGYEKPFHVKYWGLGNELYGDWQFGAMNASDYAKKALDFAKAMKWMDPEIELVACGYDLGSDWNYEVARVLKPLIGHLAIHHYSIGYGIFTDEDYRQCMYIPDYITKLTNAARASVVAGTNDALSEIKIAWDEWNTHAWDLEKKDDDRNYTLRNAVLTAGILHSFIRSSDIVEIAGYSPFVNVCGAISVKKDRVLKRPQYYVFELLSKVFGECTEYVETRLECDTCSMPEVIDYSNRPAEAKFALNAKTAVRYVETGYLDCAASMNRERSRLALSLINKSEDRDYTVDVSVFGSSAVWKDAAGYELYHPDFDAANTAQDPEQVVIQEAHPVSEEGKIYLKRHSLTVVVMNLLQGEESWTEKKQD</sequence>
<evidence type="ECO:0000313" key="10">
    <source>
        <dbReference type="EMBL" id="RRK30212.1"/>
    </source>
</evidence>
<comment type="similarity">
    <text evidence="3">Belongs to the glycosyl hydrolase 51 family.</text>
</comment>
<dbReference type="Gene3D" id="3.20.20.80">
    <property type="entry name" value="Glycosidases"/>
    <property type="match status" value="1"/>
</dbReference>
<dbReference type="InterPro" id="IPR013780">
    <property type="entry name" value="Glyco_hydro_b"/>
</dbReference>
<dbReference type="SUPFAM" id="SSF51445">
    <property type="entry name" value="(Trans)glycosidases"/>
    <property type="match status" value="1"/>
</dbReference>
<dbReference type="EC" id="3.2.1.55" evidence="5"/>
<dbReference type="SMART" id="SM00813">
    <property type="entry name" value="Alpha-L-AF_C"/>
    <property type="match status" value="1"/>
</dbReference>
<evidence type="ECO:0000256" key="2">
    <source>
        <dbReference type="ARBA" id="ARBA00004881"/>
    </source>
</evidence>
<name>A0A426DBS1_9FIRM</name>
<keyword evidence="7" id="KW-0119">Carbohydrate metabolism</keyword>
<dbReference type="GO" id="GO:0046556">
    <property type="term" value="F:alpha-L-arabinofuranosidase activity"/>
    <property type="evidence" value="ECO:0007669"/>
    <property type="project" value="UniProtKB-EC"/>
</dbReference>
<evidence type="ECO:0000256" key="4">
    <source>
        <dbReference type="ARBA" id="ARBA00011165"/>
    </source>
</evidence>
<dbReference type="Gene3D" id="2.60.40.1180">
    <property type="entry name" value="Golgi alpha-mannosidase II"/>
    <property type="match status" value="1"/>
</dbReference>
<keyword evidence="8" id="KW-0326">Glycosidase</keyword>
<dbReference type="InterPro" id="IPR010720">
    <property type="entry name" value="Alpha-L-AF_C"/>
</dbReference>
<dbReference type="Pfam" id="PF06964">
    <property type="entry name" value="Alpha-L-AF_C"/>
    <property type="match status" value="1"/>
</dbReference>